<keyword evidence="1" id="KW-0812">Transmembrane</keyword>
<feature type="transmembrane region" description="Helical" evidence="1">
    <location>
        <begin position="202"/>
        <end position="222"/>
    </location>
</feature>
<dbReference type="EMBL" id="FXUL01000047">
    <property type="protein sequence ID" value="SMP81698.1"/>
    <property type="molecule type" value="Genomic_DNA"/>
</dbReference>
<evidence type="ECO:0000313" key="2">
    <source>
        <dbReference type="EMBL" id="SMP81698.1"/>
    </source>
</evidence>
<organism evidence="2 3">
    <name type="scientific">Noviherbaspirillum suwonense</name>
    <dbReference type="NCBI Taxonomy" id="1224511"/>
    <lineage>
        <taxon>Bacteria</taxon>
        <taxon>Pseudomonadati</taxon>
        <taxon>Pseudomonadota</taxon>
        <taxon>Betaproteobacteria</taxon>
        <taxon>Burkholderiales</taxon>
        <taxon>Oxalobacteraceae</taxon>
        <taxon>Noviherbaspirillum</taxon>
    </lineage>
</organism>
<feature type="transmembrane region" description="Helical" evidence="1">
    <location>
        <begin position="234"/>
        <end position="254"/>
    </location>
</feature>
<keyword evidence="1" id="KW-0472">Membrane</keyword>
<keyword evidence="3" id="KW-1185">Reference proteome</keyword>
<feature type="transmembrane region" description="Helical" evidence="1">
    <location>
        <begin position="7"/>
        <end position="30"/>
    </location>
</feature>
<protein>
    <recommendedName>
        <fullName evidence="4">Major facilitator superfamily (MFS) profile domain-containing protein</fullName>
    </recommendedName>
</protein>
<comment type="caution">
    <text evidence="2">The sequence shown here is derived from an EMBL/GenBank/DDBJ whole genome shotgun (WGS) entry which is preliminary data.</text>
</comment>
<keyword evidence="1" id="KW-1133">Transmembrane helix</keyword>
<dbReference type="Proteomes" id="UP001158049">
    <property type="component" value="Unassembled WGS sequence"/>
</dbReference>
<feature type="transmembrane region" description="Helical" evidence="1">
    <location>
        <begin position="50"/>
        <end position="69"/>
    </location>
</feature>
<reference evidence="2 3" key="1">
    <citation type="submission" date="2017-05" db="EMBL/GenBank/DDBJ databases">
        <authorList>
            <person name="Varghese N."/>
            <person name="Submissions S."/>
        </authorList>
    </citation>
    <scope>NUCLEOTIDE SEQUENCE [LARGE SCALE GENOMIC DNA]</scope>
    <source>
        <strain evidence="2 3">DSM 26001</strain>
    </source>
</reference>
<dbReference type="RefSeq" id="WP_283445719.1">
    <property type="nucleotide sequence ID" value="NZ_FXUL01000047.1"/>
</dbReference>
<dbReference type="InterPro" id="IPR036259">
    <property type="entry name" value="MFS_trans_sf"/>
</dbReference>
<feature type="transmembrane region" description="Helical" evidence="1">
    <location>
        <begin position="143"/>
        <end position="162"/>
    </location>
</feature>
<proteinExistence type="predicted"/>
<evidence type="ECO:0008006" key="4">
    <source>
        <dbReference type="Google" id="ProtNLM"/>
    </source>
</evidence>
<evidence type="ECO:0000313" key="3">
    <source>
        <dbReference type="Proteomes" id="UP001158049"/>
    </source>
</evidence>
<name>A0ABY1QXK4_9BURK</name>
<feature type="transmembrane region" description="Helical" evidence="1">
    <location>
        <begin position="168"/>
        <end position="190"/>
    </location>
</feature>
<dbReference type="SUPFAM" id="SSF103473">
    <property type="entry name" value="MFS general substrate transporter"/>
    <property type="match status" value="2"/>
</dbReference>
<accession>A0ABY1QXK4</accession>
<sequence length="268" mass="28454">MEHSKKNWHLIGSLGFTLIASYGSLLYAFSLLAPEIHRTLGWRMDLVFGAFSWGLLVAGLSSTPAGLLIDRFGGRFVMAAGSLICGAGLIGLSQVQALWQYYGAWTVLGVGMALVFYEAAFATINRAWTTGEMVFARRAAPEVVEKLTFAMLPAALAVLLFLGIEQWVVAAFCGLYGLSNGILTIVRGTVPQKLFGRENYGAIAGALAGPTLMAQAAGPLAIAALVEAEISSKAVFTTLLTISLASAAFYLAAVRRQPALKRNKTSSI</sequence>
<feature type="transmembrane region" description="Helical" evidence="1">
    <location>
        <begin position="76"/>
        <end position="95"/>
    </location>
</feature>
<dbReference type="Gene3D" id="1.20.1250.20">
    <property type="entry name" value="MFS general substrate transporter like domains"/>
    <property type="match status" value="2"/>
</dbReference>
<evidence type="ECO:0000256" key="1">
    <source>
        <dbReference type="SAM" id="Phobius"/>
    </source>
</evidence>
<feature type="transmembrane region" description="Helical" evidence="1">
    <location>
        <begin position="101"/>
        <end position="122"/>
    </location>
</feature>
<gene>
    <name evidence="2" type="ORF">SAMN06295970_1476</name>
</gene>